<comment type="caution">
    <text evidence="1">The sequence shown here is derived from an EMBL/GenBank/DDBJ whole genome shotgun (WGS) entry which is preliminary data.</text>
</comment>
<organism evidence="1 2">
    <name type="scientific">Nemania bipapillata</name>
    <dbReference type="NCBI Taxonomy" id="110536"/>
    <lineage>
        <taxon>Eukaryota</taxon>
        <taxon>Fungi</taxon>
        <taxon>Dikarya</taxon>
        <taxon>Ascomycota</taxon>
        <taxon>Pezizomycotina</taxon>
        <taxon>Sordariomycetes</taxon>
        <taxon>Xylariomycetidae</taxon>
        <taxon>Xylariales</taxon>
        <taxon>Xylariaceae</taxon>
        <taxon>Nemania</taxon>
    </lineage>
</organism>
<reference evidence="1" key="1">
    <citation type="submission" date="2022-11" db="EMBL/GenBank/DDBJ databases">
        <title>Genome Sequence of Nemania bipapillata.</title>
        <authorList>
            <person name="Buettner E."/>
        </authorList>
    </citation>
    <scope>NUCLEOTIDE SEQUENCE</scope>
    <source>
        <strain evidence="1">CP14</strain>
    </source>
</reference>
<protein>
    <submittedName>
        <fullName evidence="1">Uncharacterized protein</fullName>
    </submittedName>
</protein>
<keyword evidence="2" id="KW-1185">Reference proteome</keyword>
<proteinExistence type="predicted"/>
<sequence length="458" mass="50570">MEKGEPPSPAPSNALNQTDDLLHSGFQQLIQHNAASTPYTQPGQQSVDIGSQMSSNPHSRYSSPGPQANMMTGYDHHTPINQASPYTAPSFTGGYQSAYPLDPSPYPQLPDMGSSANSHNAYSTPATSPPTPVQADGMTTRSGRAIMRPSAATSLTRPSRVDKQPARARAKKRKRVIGDAFSERSSISLAEPLSQLVKDITSIVDTDIQAYVNRSPEERQREVAQSKTGKVKRPMNAFMLYRKAYQNRTKEWKRLDDIRRKEESASEGKPEKGHDNHQVISQVCGISWNMEPQELRDQYDEWAKIERNNHKLAFPDYKFAPAKSKIKKPTGGGGSSGSRHGDRESDDDNASNLDAYDFNDWPQTSSGPPSRTAMRYPDGDSDYIGPPGYPNSTYTSPSPGLQAARLPPGIQTRASRGLPTTAIYRTGSITSRALNFRHINRTTAEDHTACITRGYRQW</sequence>
<dbReference type="Proteomes" id="UP001153334">
    <property type="component" value="Unassembled WGS sequence"/>
</dbReference>
<evidence type="ECO:0000313" key="2">
    <source>
        <dbReference type="Proteomes" id="UP001153334"/>
    </source>
</evidence>
<dbReference type="EMBL" id="JAPESX010001212">
    <property type="protein sequence ID" value="KAJ8116285.1"/>
    <property type="molecule type" value="Genomic_DNA"/>
</dbReference>
<accession>A0ACC2IM58</accession>
<gene>
    <name evidence="1" type="ORF">ONZ43_g4476</name>
</gene>
<evidence type="ECO:0000313" key="1">
    <source>
        <dbReference type="EMBL" id="KAJ8116285.1"/>
    </source>
</evidence>
<name>A0ACC2IM58_9PEZI</name>